<feature type="compositionally biased region" description="Polar residues" evidence="1">
    <location>
        <begin position="52"/>
        <end position="61"/>
    </location>
</feature>
<proteinExistence type="predicted"/>
<dbReference type="RefSeq" id="XP_014149558.1">
    <property type="nucleotide sequence ID" value="XM_014294083.1"/>
</dbReference>
<dbReference type="GeneID" id="25912326"/>
<organism evidence="2 3">
    <name type="scientific">Sphaeroforma arctica JP610</name>
    <dbReference type="NCBI Taxonomy" id="667725"/>
    <lineage>
        <taxon>Eukaryota</taxon>
        <taxon>Ichthyosporea</taxon>
        <taxon>Ichthyophonida</taxon>
        <taxon>Sphaeroforma</taxon>
    </lineage>
</organism>
<feature type="non-terminal residue" evidence="2">
    <location>
        <position position="155"/>
    </location>
</feature>
<feature type="compositionally biased region" description="Basic residues" evidence="1">
    <location>
        <begin position="62"/>
        <end position="77"/>
    </location>
</feature>
<accession>A0A0L0FGS5</accession>
<dbReference type="AlphaFoldDB" id="A0A0L0FGS5"/>
<name>A0A0L0FGS5_9EUKA</name>
<keyword evidence="3" id="KW-1185">Reference proteome</keyword>
<evidence type="ECO:0000256" key="1">
    <source>
        <dbReference type="SAM" id="MobiDB-lite"/>
    </source>
</evidence>
<evidence type="ECO:0000313" key="2">
    <source>
        <dbReference type="EMBL" id="KNC75656.1"/>
    </source>
</evidence>
<sequence>MKVLATHACRFAHTMQPASTRVLFAQNQRQTVLHNTQSASWFSASLFTTASPASTQSSRRPSQLKRKGVKHVRMSPRASRHLTELRQQVKTAASPEVLAKCVIDKKIPEQEKHNLVFDSPVSVHHVTEGLTNDMEGLFKCEKPEAIIKQISRAHE</sequence>
<protein>
    <submittedName>
        <fullName evidence="2">Uncharacterized protein</fullName>
    </submittedName>
</protein>
<feature type="region of interest" description="Disordered" evidence="1">
    <location>
        <begin position="52"/>
        <end position="77"/>
    </location>
</feature>
<dbReference type="Proteomes" id="UP000054560">
    <property type="component" value="Unassembled WGS sequence"/>
</dbReference>
<reference evidence="2 3" key="1">
    <citation type="submission" date="2011-02" db="EMBL/GenBank/DDBJ databases">
        <title>The Genome Sequence of Sphaeroforma arctica JP610.</title>
        <authorList>
            <consortium name="The Broad Institute Genome Sequencing Platform"/>
            <person name="Russ C."/>
            <person name="Cuomo C."/>
            <person name="Young S.K."/>
            <person name="Zeng Q."/>
            <person name="Gargeya S."/>
            <person name="Alvarado L."/>
            <person name="Berlin A."/>
            <person name="Chapman S.B."/>
            <person name="Chen Z."/>
            <person name="Freedman E."/>
            <person name="Gellesch M."/>
            <person name="Goldberg J."/>
            <person name="Griggs A."/>
            <person name="Gujja S."/>
            <person name="Heilman E."/>
            <person name="Heiman D."/>
            <person name="Howarth C."/>
            <person name="Mehta T."/>
            <person name="Neiman D."/>
            <person name="Pearson M."/>
            <person name="Roberts A."/>
            <person name="Saif S."/>
            <person name="Shea T."/>
            <person name="Shenoy N."/>
            <person name="Sisk P."/>
            <person name="Stolte C."/>
            <person name="Sykes S."/>
            <person name="White J."/>
            <person name="Yandava C."/>
            <person name="Burger G."/>
            <person name="Gray M.W."/>
            <person name="Holland P.W.H."/>
            <person name="King N."/>
            <person name="Lang F.B.F."/>
            <person name="Roger A.J."/>
            <person name="Ruiz-Trillo I."/>
            <person name="Haas B."/>
            <person name="Nusbaum C."/>
            <person name="Birren B."/>
        </authorList>
    </citation>
    <scope>NUCLEOTIDE SEQUENCE [LARGE SCALE GENOMIC DNA]</scope>
    <source>
        <strain evidence="2 3">JP610</strain>
    </source>
</reference>
<dbReference type="EMBL" id="KQ243494">
    <property type="protein sequence ID" value="KNC75656.1"/>
    <property type="molecule type" value="Genomic_DNA"/>
</dbReference>
<evidence type="ECO:0000313" key="3">
    <source>
        <dbReference type="Proteomes" id="UP000054560"/>
    </source>
</evidence>
<gene>
    <name evidence="2" type="ORF">SARC_11822</name>
</gene>